<dbReference type="InterPro" id="IPR026350">
    <property type="entry name" value="GxxExxY"/>
</dbReference>
<evidence type="ECO:0008006" key="3">
    <source>
        <dbReference type="Google" id="ProtNLM"/>
    </source>
</evidence>
<keyword evidence="2" id="KW-1185">Reference proteome</keyword>
<dbReference type="NCBIfam" id="TIGR04256">
    <property type="entry name" value="GxxExxY"/>
    <property type="match status" value="1"/>
</dbReference>
<comment type="caution">
    <text evidence="1">The sequence shown here is derived from an EMBL/GenBank/DDBJ whole genome shotgun (WGS) entry which is preliminary data.</text>
</comment>
<proteinExistence type="predicted"/>
<dbReference type="Pfam" id="PF13366">
    <property type="entry name" value="PDDEXK_3"/>
    <property type="match status" value="1"/>
</dbReference>
<dbReference type="RefSeq" id="WP_345318703.1">
    <property type="nucleotide sequence ID" value="NZ_BAABGA010000006.1"/>
</dbReference>
<organism evidence="1 2">
    <name type="scientific">Novipirellula rosea</name>
    <dbReference type="NCBI Taxonomy" id="1031540"/>
    <lineage>
        <taxon>Bacteria</taxon>
        <taxon>Pseudomonadati</taxon>
        <taxon>Planctomycetota</taxon>
        <taxon>Planctomycetia</taxon>
        <taxon>Pirellulales</taxon>
        <taxon>Pirellulaceae</taxon>
        <taxon>Novipirellula</taxon>
    </lineage>
</organism>
<evidence type="ECO:0000313" key="2">
    <source>
        <dbReference type="Proteomes" id="UP001500840"/>
    </source>
</evidence>
<sequence length="266" mass="30933">MPIIPQYRPQNLSKSEFDERDRIVMGCAFASQNELGRLCDEQNYEKDVAARIRASGFSDVRTQVPIEVSHGPFRKEYRVDLIADDALYELKTVAALLCEHDVQVLNYAMMLNVNHGKLINFRPERVKGRLRFNAVPTQDRYRFLIDDAAWQPQAPECEEIVHLTKSFLADWGAYLDFRLYEQAIIFHFGGEAEVVHQAPMSRGGVDIGSTRFTRHTTNICFTVSGYSVRQRQRPHLIRQILHSPFRAMQWINFHQRNITFETLMKN</sequence>
<gene>
    <name evidence="1" type="ORF">GCM10023156_02770</name>
</gene>
<dbReference type="EMBL" id="BAABGA010000006">
    <property type="protein sequence ID" value="GAA4444431.1"/>
    <property type="molecule type" value="Genomic_DNA"/>
</dbReference>
<protein>
    <recommendedName>
        <fullName evidence="3">GxxExxY protein</fullName>
    </recommendedName>
</protein>
<evidence type="ECO:0000313" key="1">
    <source>
        <dbReference type="EMBL" id="GAA4444431.1"/>
    </source>
</evidence>
<name>A0ABP8M7S8_9BACT</name>
<accession>A0ABP8M7S8</accession>
<dbReference type="Proteomes" id="UP001500840">
    <property type="component" value="Unassembled WGS sequence"/>
</dbReference>
<reference evidence="2" key="1">
    <citation type="journal article" date="2019" name="Int. J. Syst. Evol. Microbiol.">
        <title>The Global Catalogue of Microorganisms (GCM) 10K type strain sequencing project: providing services to taxonomists for standard genome sequencing and annotation.</title>
        <authorList>
            <consortium name="The Broad Institute Genomics Platform"/>
            <consortium name="The Broad Institute Genome Sequencing Center for Infectious Disease"/>
            <person name="Wu L."/>
            <person name="Ma J."/>
        </authorList>
    </citation>
    <scope>NUCLEOTIDE SEQUENCE [LARGE SCALE GENOMIC DNA]</scope>
    <source>
        <strain evidence="2">JCM 17759</strain>
    </source>
</reference>